<dbReference type="InterPro" id="IPR008906">
    <property type="entry name" value="HATC_C_dom"/>
</dbReference>
<dbReference type="PANTHER" id="PTHR46481:SF10">
    <property type="entry name" value="ZINC FINGER BED DOMAIN-CONTAINING PROTEIN 39"/>
    <property type="match status" value="1"/>
</dbReference>
<dbReference type="PANTHER" id="PTHR46481">
    <property type="entry name" value="ZINC FINGER BED DOMAIN-CONTAINING PROTEIN 4"/>
    <property type="match status" value="1"/>
</dbReference>
<keyword evidence="4" id="KW-0862">Zinc</keyword>
<dbReference type="Proteomes" id="UP000239156">
    <property type="component" value="Unassembled WGS sequence"/>
</dbReference>
<proteinExistence type="predicted"/>
<organism evidence="8 9">
    <name type="scientific">Puccinia striiformis</name>
    <dbReference type="NCBI Taxonomy" id="27350"/>
    <lineage>
        <taxon>Eukaryota</taxon>
        <taxon>Fungi</taxon>
        <taxon>Dikarya</taxon>
        <taxon>Basidiomycota</taxon>
        <taxon>Pucciniomycotina</taxon>
        <taxon>Pucciniomycetes</taxon>
        <taxon>Pucciniales</taxon>
        <taxon>Pucciniaceae</taxon>
        <taxon>Puccinia</taxon>
    </lineage>
</organism>
<evidence type="ECO:0000313" key="9">
    <source>
        <dbReference type="Proteomes" id="UP000239156"/>
    </source>
</evidence>
<evidence type="ECO:0000313" key="8">
    <source>
        <dbReference type="EMBL" id="POW04953.1"/>
    </source>
</evidence>
<keyword evidence="3" id="KW-0863">Zinc-finger</keyword>
<feature type="region of interest" description="Disordered" evidence="6">
    <location>
        <begin position="51"/>
        <end position="70"/>
    </location>
</feature>
<protein>
    <recommendedName>
        <fullName evidence="7">HAT C-terminal dimerisation domain-containing protein</fullName>
    </recommendedName>
</protein>
<dbReference type="GO" id="GO:0005634">
    <property type="term" value="C:nucleus"/>
    <property type="evidence" value="ECO:0007669"/>
    <property type="project" value="UniProtKB-SubCell"/>
</dbReference>
<dbReference type="GO" id="GO:0008270">
    <property type="term" value="F:zinc ion binding"/>
    <property type="evidence" value="ECO:0007669"/>
    <property type="project" value="UniProtKB-KW"/>
</dbReference>
<accession>A0A2S4V5Z4</accession>
<dbReference type="Pfam" id="PF05699">
    <property type="entry name" value="Dimer_Tnp_hAT"/>
    <property type="match status" value="1"/>
</dbReference>
<feature type="domain" description="HAT C-terminal dimerisation" evidence="7">
    <location>
        <begin position="79"/>
        <end position="152"/>
    </location>
</feature>
<name>A0A2S4V5Z4_9BASI</name>
<dbReference type="InterPro" id="IPR012337">
    <property type="entry name" value="RNaseH-like_sf"/>
</dbReference>
<evidence type="ECO:0000256" key="5">
    <source>
        <dbReference type="ARBA" id="ARBA00023242"/>
    </source>
</evidence>
<evidence type="ECO:0000256" key="2">
    <source>
        <dbReference type="ARBA" id="ARBA00022723"/>
    </source>
</evidence>
<evidence type="ECO:0000259" key="7">
    <source>
        <dbReference type="Pfam" id="PF05699"/>
    </source>
</evidence>
<gene>
    <name evidence="8" type="ORF">PSTT_10052</name>
</gene>
<comment type="caution">
    <text evidence="8">The sequence shown here is derived from an EMBL/GenBank/DDBJ whole genome shotgun (WGS) entry which is preliminary data.</text>
</comment>
<dbReference type="InterPro" id="IPR052035">
    <property type="entry name" value="ZnF_BED_domain_contain"/>
</dbReference>
<keyword evidence="2" id="KW-0479">Metal-binding</keyword>
<dbReference type="GO" id="GO:0046983">
    <property type="term" value="F:protein dimerization activity"/>
    <property type="evidence" value="ECO:0007669"/>
    <property type="project" value="InterPro"/>
</dbReference>
<dbReference type="VEuPathDB" id="FungiDB:PSHT_03648"/>
<evidence type="ECO:0000256" key="1">
    <source>
        <dbReference type="ARBA" id="ARBA00004123"/>
    </source>
</evidence>
<dbReference type="SUPFAM" id="SSF53098">
    <property type="entry name" value="Ribonuclease H-like"/>
    <property type="match status" value="1"/>
</dbReference>
<dbReference type="AlphaFoldDB" id="A0A2S4V5Z4"/>
<reference evidence="8" key="1">
    <citation type="submission" date="2017-12" db="EMBL/GenBank/DDBJ databases">
        <title>Gene loss provides genomic basis for host adaptation in cereal stripe rust fungi.</title>
        <authorList>
            <person name="Xia C."/>
        </authorList>
    </citation>
    <scope>NUCLEOTIDE SEQUENCE [LARGE SCALE GENOMIC DNA]</scope>
    <source>
        <strain evidence="8">93-210</strain>
    </source>
</reference>
<keyword evidence="5" id="KW-0539">Nucleus</keyword>
<keyword evidence="9" id="KW-1185">Reference proteome</keyword>
<dbReference type="VEuPathDB" id="FungiDB:PSTT_10052"/>
<sequence length="211" mass="23024">MFIETHQLLATVLHPAWRLSLINNKFPEYSDVAKGLLDEAFKVKSEAHLKMNPTATTSQSNDTGPSQDADKLRKYKEGAWPLSKKSDPLLWWRAHTAEFPRLALVARDVLACAGSSASVERTFSAAADVCVPGRGSLAVATIEQCVSSHMWLQKGIKAGAEFADAQAVIDAAELTKKFKTHLNIANRKTQCHKIKHAASKTDSTPISLESA</sequence>
<evidence type="ECO:0000256" key="6">
    <source>
        <dbReference type="SAM" id="MobiDB-lite"/>
    </source>
</evidence>
<dbReference type="EMBL" id="PKSL01000105">
    <property type="protein sequence ID" value="POW04953.1"/>
    <property type="molecule type" value="Genomic_DNA"/>
</dbReference>
<evidence type="ECO:0000256" key="3">
    <source>
        <dbReference type="ARBA" id="ARBA00022771"/>
    </source>
</evidence>
<feature type="compositionally biased region" description="Polar residues" evidence="6">
    <location>
        <begin position="53"/>
        <end position="66"/>
    </location>
</feature>
<evidence type="ECO:0000256" key="4">
    <source>
        <dbReference type="ARBA" id="ARBA00022833"/>
    </source>
</evidence>
<comment type="subcellular location">
    <subcellularLocation>
        <location evidence="1">Nucleus</location>
    </subcellularLocation>
</comment>